<dbReference type="EMBL" id="RDRA01000006">
    <property type="protein sequence ID" value="RXG96237.1"/>
    <property type="molecule type" value="Genomic_DNA"/>
</dbReference>
<evidence type="ECO:0000313" key="2">
    <source>
        <dbReference type="EMBL" id="RXG96237.1"/>
    </source>
</evidence>
<evidence type="ECO:0000256" key="1">
    <source>
        <dbReference type="SAM" id="Phobius"/>
    </source>
</evidence>
<feature type="transmembrane region" description="Helical" evidence="1">
    <location>
        <begin position="38"/>
        <end position="56"/>
    </location>
</feature>
<organism evidence="2 3">
    <name type="scientific">Bradyrhizobium zhanjiangense</name>
    <dbReference type="NCBI Taxonomy" id="1325107"/>
    <lineage>
        <taxon>Bacteria</taxon>
        <taxon>Pseudomonadati</taxon>
        <taxon>Pseudomonadota</taxon>
        <taxon>Alphaproteobacteria</taxon>
        <taxon>Hyphomicrobiales</taxon>
        <taxon>Nitrobacteraceae</taxon>
        <taxon>Bradyrhizobium</taxon>
    </lineage>
</organism>
<comment type="caution">
    <text evidence="2">The sequence shown here is derived from an EMBL/GenBank/DDBJ whole genome shotgun (WGS) entry which is preliminary data.</text>
</comment>
<keyword evidence="3" id="KW-1185">Reference proteome</keyword>
<evidence type="ECO:0000313" key="3">
    <source>
        <dbReference type="Proteomes" id="UP000289946"/>
    </source>
</evidence>
<accession>A0ABY0DQ52</accession>
<reference evidence="2 3" key="1">
    <citation type="submission" date="2018-10" db="EMBL/GenBank/DDBJ databases">
        <title>Bradyrhizobium sp. nov., isolated from effective nodules of peanut in China.</title>
        <authorList>
            <person name="Li Y."/>
        </authorList>
    </citation>
    <scope>NUCLEOTIDE SEQUENCE [LARGE SCALE GENOMIC DNA]</scope>
    <source>
        <strain evidence="2 3">CCBAU 51781</strain>
    </source>
</reference>
<evidence type="ECO:0008006" key="4">
    <source>
        <dbReference type="Google" id="ProtNLM"/>
    </source>
</evidence>
<keyword evidence="1" id="KW-0472">Membrane</keyword>
<keyword evidence="1" id="KW-0812">Transmembrane</keyword>
<name>A0ABY0DQ52_9BRAD</name>
<keyword evidence="1" id="KW-1133">Transmembrane helix</keyword>
<protein>
    <recommendedName>
        <fullName evidence="4">LPXTG cell wall anchor domain-containing protein</fullName>
    </recommendedName>
</protein>
<dbReference type="Proteomes" id="UP000289946">
    <property type="component" value="Unassembled WGS sequence"/>
</dbReference>
<proteinExistence type="predicted"/>
<gene>
    <name evidence="2" type="ORF">EAS62_11540</name>
</gene>
<sequence>MAAAVPAGVYFTATLFFPPDQSYTYVGQGTAQGAPGPLAGAGLSFAAVAYGAYWMVKRRRRKPD</sequence>